<protein>
    <recommendedName>
        <fullName evidence="5">HTH-type transcriptional regulator RipA</fullName>
    </recommendedName>
    <alternativeName>
        <fullName evidence="6">Repressor of iron proteins A</fullName>
    </alternativeName>
</protein>
<keyword evidence="4" id="KW-0804">Transcription</keyword>
<evidence type="ECO:0000259" key="8">
    <source>
        <dbReference type="PROSITE" id="PS01124"/>
    </source>
</evidence>
<evidence type="ECO:0000256" key="5">
    <source>
        <dbReference type="ARBA" id="ARBA00074140"/>
    </source>
</evidence>
<dbReference type="InterPro" id="IPR018060">
    <property type="entry name" value="HTH_AraC"/>
</dbReference>
<dbReference type="InterPro" id="IPR018062">
    <property type="entry name" value="HTH_AraC-typ_CS"/>
</dbReference>
<evidence type="ECO:0000256" key="6">
    <source>
        <dbReference type="ARBA" id="ARBA00079449"/>
    </source>
</evidence>
<evidence type="ECO:0000256" key="3">
    <source>
        <dbReference type="ARBA" id="ARBA00023125"/>
    </source>
</evidence>
<keyword evidence="1" id="KW-0678">Repressor</keyword>
<name>A0A7J5BQZ8_9MICO</name>
<dbReference type="EMBL" id="WBJZ01000014">
    <property type="protein sequence ID" value="KAB1655687.1"/>
    <property type="molecule type" value="Genomic_DNA"/>
</dbReference>
<dbReference type="AlphaFoldDB" id="A0A7J5BQZ8"/>
<dbReference type="Proteomes" id="UP000467240">
    <property type="component" value="Unassembled WGS sequence"/>
</dbReference>
<keyword evidence="2" id="KW-0805">Transcription regulation</keyword>
<gene>
    <name evidence="9" type="ORF">F8O01_11430</name>
</gene>
<dbReference type="Gene3D" id="2.60.120.10">
    <property type="entry name" value="Jelly Rolls"/>
    <property type="match status" value="1"/>
</dbReference>
<keyword evidence="3" id="KW-0238">DNA-binding</keyword>
<dbReference type="PROSITE" id="PS00041">
    <property type="entry name" value="HTH_ARAC_FAMILY_1"/>
    <property type="match status" value="1"/>
</dbReference>
<evidence type="ECO:0000256" key="7">
    <source>
        <dbReference type="SAM" id="MobiDB-lite"/>
    </source>
</evidence>
<comment type="caution">
    <text evidence="9">The sequence shown here is derived from an EMBL/GenBank/DDBJ whole genome shotgun (WGS) entry which is preliminary data.</text>
</comment>
<dbReference type="OrthoDB" id="2039152at2"/>
<dbReference type="SMART" id="SM00342">
    <property type="entry name" value="HTH_ARAC"/>
    <property type="match status" value="1"/>
</dbReference>
<dbReference type="GO" id="GO:0043565">
    <property type="term" value="F:sequence-specific DNA binding"/>
    <property type="evidence" value="ECO:0007669"/>
    <property type="project" value="InterPro"/>
</dbReference>
<dbReference type="PROSITE" id="PS01124">
    <property type="entry name" value="HTH_ARAC_FAMILY_2"/>
    <property type="match status" value="1"/>
</dbReference>
<dbReference type="GO" id="GO:0003700">
    <property type="term" value="F:DNA-binding transcription factor activity"/>
    <property type="evidence" value="ECO:0007669"/>
    <property type="project" value="InterPro"/>
</dbReference>
<organism evidence="9 10">
    <name type="scientific">Pseudoclavibacter chungangensis</name>
    <dbReference type="NCBI Taxonomy" id="587635"/>
    <lineage>
        <taxon>Bacteria</taxon>
        <taxon>Bacillati</taxon>
        <taxon>Actinomycetota</taxon>
        <taxon>Actinomycetes</taxon>
        <taxon>Micrococcales</taxon>
        <taxon>Microbacteriaceae</taxon>
        <taxon>Pseudoclavibacter</taxon>
    </lineage>
</organism>
<dbReference type="FunFam" id="1.10.10.60:FF:000132">
    <property type="entry name" value="AraC family transcriptional regulator"/>
    <property type="match status" value="1"/>
</dbReference>
<evidence type="ECO:0000256" key="4">
    <source>
        <dbReference type="ARBA" id="ARBA00023163"/>
    </source>
</evidence>
<keyword evidence="10" id="KW-1185">Reference proteome</keyword>
<dbReference type="PANTHER" id="PTHR11019:SF199">
    <property type="entry name" value="HTH-TYPE TRANSCRIPTIONAL REGULATOR NIMR"/>
    <property type="match status" value="1"/>
</dbReference>
<feature type="region of interest" description="Disordered" evidence="7">
    <location>
        <begin position="251"/>
        <end position="292"/>
    </location>
</feature>
<dbReference type="SUPFAM" id="SSF51182">
    <property type="entry name" value="RmlC-like cupins"/>
    <property type="match status" value="1"/>
</dbReference>
<dbReference type="InterPro" id="IPR003313">
    <property type="entry name" value="AraC-bd"/>
</dbReference>
<dbReference type="Pfam" id="PF02311">
    <property type="entry name" value="AraC_binding"/>
    <property type="match status" value="1"/>
</dbReference>
<evidence type="ECO:0000256" key="1">
    <source>
        <dbReference type="ARBA" id="ARBA00022491"/>
    </source>
</evidence>
<dbReference type="InterPro" id="IPR014710">
    <property type="entry name" value="RmlC-like_jellyroll"/>
</dbReference>
<sequence>MRRASSVPPAGSSAIVAASEITTTPLEWEPHAHDHHELVWVRGGTLTTRAGGRVFTVSTGYGLWLPAGTVHSGRLTIGVEFSDARFEPSRTPHVFAEPTTIVMTPLLEALLDHLARDDLDGAARARAERVVFDVIAPAEHELVLRVPGDARIDPVAQALLADPADQRSLEEWAAALDVSERTLARAFRRSTGLSFTRWRQVLRVHEALRLLADGHGVHETSRLLGYAQPSTFIAAFRRVLGTTPGLFHAAAPGATAHGDDVARAVRPSRARSGDTGREPVDGRAPGERTRPS</sequence>
<dbReference type="Pfam" id="PF12833">
    <property type="entry name" value="HTH_18"/>
    <property type="match status" value="1"/>
</dbReference>
<evidence type="ECO:0000256" key="2">
    <source>
        <dbReference type="ARBA" id="ARBA00023015"/>
    </source>
</evidence>
<feature type="compositionally biased region" description="Basic and acidic residues" evidence="7">
    <location>
        <begin position="271"/>
        <end position="292"/>
    </location>
</feature>
<dbReference type="SUPFAM" id="SSF46689">
    <property type="entry name" value="Homeodomain-like"/>
    <property type="match status" value="1"/>
</dbReference>
<evidence type="ECO:0000313" key="10">
    <source>
        <dbReference type="Proteomes" id="UP000467240"/>
    </source>
</evidence>
<reference evidence="9 10" key="1">
    <citation type="submission" date="2019-09" db="EMBL/GenBank/DDBJ databases">
        <title>Phylogeny of genus Pseudoclavibacter and closely related genus.</title>
        <authorList>
            <person name="Li Y."/>
        </authorList>
    </citation>
    <scope>NUCLEOTIDE SEQUENCE [LARGE SCALE GENOMIC DNA]</scope>
    <source>
        <strain evidence="9 10">DSM 23821</strain>
    </source>
</reference>
<dbReference type="PANTHER" id="PTHR11019">
    <property type="entry name" value="HTH-TYPE TRANSCRIPTIONAL REGULATOR NIMR"/>
    <property type="match status" value="1"/>
</dbReference>
<dbReference type="InterPro" id="IPR009057">
    <property type="entry name" value="Homeodomain-like_sf"/>
</dbReference>
<feature type="domain" description="HTH araC/xylS-type" evidence="8">
    <location>
        <begin position="153"/>
        <end position="250"/>
    </location>
</feature>
<accession>A0A7J5BQZ8</accession>
<dbReference type="InterPro" id="IPR011051">
    <property type="entry name" value="RmlC_Cupin_sf"/>
</dbReference>
<evidence type="ECO:0000313" key="9">
    <source>
        <dbReference type="EMBL" id="KAB1655687.1"/>
    </source>
</evidence>
<proteinExistence type="predicted"/>
<dbReference type="Gene3D" id="1.10.10.60">
    <property type="entry name" value="Homeodomain-like"/>
    <property type="match status" value="1"/>
</dbReference>